<keyword evidence="2" id="KW-1185">Reference proteome</keyword>
<dbReference type="AlphaFoldDB" id="F2JPD4"/>
<dbReference type="HOGENOM" id="CLU_086564_0_0_9"/>
<gene>
    <name evidence="1" type="ordered locus">Clole_0749</name>
</gene>
<organism evidence="1 2">
    <name type="scientific">Cellulosilyticum lentocellum (strain ATCC 49066 / DSM 5427 / NCIMB 11756 / RHM5)</name>
    <name type="common">Clostridium lentocellum</name>
    <dbReference type="NCBI Taxonomy" id="642492"/>
    <lineage>
        <taxon>Bacteria</taxon>
        <taxon>Bacillati</taxon>
        <taxon>Bacillota</taxon>
        <taxon>Clostridia</taxon>
        <taxon>Lachnospirales</taxon>
        <taxon>Cellulosilyticaceae</taxon>
        <taxon>Cellulosilyticum</taxon>
    </lineage>
</organism>
<dbReference type="EMBL" id="CP002582">
    <property type="protein sequence ID" value="ADZ82482.1"/>
    <property type="molecule type" value="Genomic_DNA"/>
</dbReference>
<name>F2JPD4_CELLD</name>
<dbReference type="KEGG" id="cle:Clole_0749"/>
<evidence type="ECO:0000313" key="2">
    <source>
        <dbReference type="Proteomes" id="UP000008467"/>
    </source>
</evidence>
<proteinExistence type="predicted"/>
<accession>F2JPD4</accession>
<reference evidence="1 2" key="1">
    <citation type="journal article" date="2011" name="J. Bacteriol.">
        <title>Complete genome sequence of the cellulose-degrading bacterium Cellulosilyticum lentocellum.</title>
        <authorList>
            <consortium name="US DOE Joint Genome Institute"/>
            <person name="Miller D.A."/>
            <person name="Suen G."/>
            <person name="Bruce D."/>
            <person name="Copeland A."/>
            <person name="Cheng J.F."/>
            <person name="Detter C."/>
            <person name="Goodwin L.A."/>
            <person name="Han C.S."/>
            <person name="Hauser L.J."/>
            <person name="Land M.L."/>
            <person name="Lapidus A."/>
            <person name="Lucas S."/>
            <person name="Meincke L."/>
            <person name="Pitluck S."/>
            <person name="Tapia R."/>
            <person name="Teshima H."/>
            <person name="Woyke T."/>
            <person name="Fox B.G."/>
            <person name="Angert E.R."/>
            <person name="Currie C.R."/>
        </authorList>
    </citation>
    <scope>NUCLEOTIDE SEQUENCE [LARGE SCALE GENOMIC DNA]</scope>
    <source>
        <strain evidence="2">ATCC 49066 / DSM 5427 / NCIMB 11756 / RHM5</strain>
    </source>
</reference>
<evidence type="ECO:0000313" key="1">
    <source>
        <dbReference type="EMBL" id="ADZ82482.1"/>
    </source>
</evidence>
<dbReference type="STRING" id="642492.Clole_0749"/>
<sequence>MGLKQRITGYTKKTMENRQTGAGAYFKGYNVETDTFEKAVAAGKLLGATQGGGSFSAKPTITPVEVDGVPSSAMGMEEVDGWEVDMTANILEVTADNIKYALGAANIANTTDGKYQKITGKNTLDPEDYLDNVTFLGTVSGFDEPIIIQIYNALAVDGLNINPQDKKSTILTTKFKAHSAVDNLDEAPFAIFVPIKQESESEA</sequence>
<dbReference type="RefSeq" id="WP_013655783.1">
    <property type="nucleotide sequence ID" value="NC_015275.1"/>
</dbReference>
<dbReference type="Proteomes" id="UP000008467">
    <property type="component" value="Chromosome"/>
</dbReference>
<dbReference type="eggNOG" id="ENOG502ZRBY">
    <property type="taxonomic scope" value="Bacteria"/>
</dbReference>
<protein>
    <submittedName>
        <fullName evidence="1">Uncharacterized protein</fullName>
    </submittedName>
</protein>